<keyword evidence="5 6" id="KW-0472">Membrane</keyword>
<keyword evidence="3 6" id="KW-0812">Transmembrane</keyword>
<dbReference type="GO" id="GO:0004190">
    <property type="term" value="F:aspartic-type endopeptidase activity"/>
    <property type="evidence" value="ECO:0007669"/>
    <property type="project" value="InterPro"/>
</dbReference>
<feature type="transmembrane region" description="Helical" evidence="6">
    <location>
        <begin position="89"/>
        <end position="106"/>
    </location>
</feature>
<dbReference type="RefSeq" id="WP_004031561.1">
    <property type="nucleotide sequence ID" value="NZ_AMPO01000010.1"/>
</dbReference>
<dbReference type="GO" id="GO:0005886">
    <property type="term" value="C:plasma membrane"/>
    <property type="evidence" value="ECO:0007669"/>
    <property type="project" value="UniProtKB-SubCell"/>
</dbReference>
<protein>
    <submittedName>
        <fullName evidence="9">Peptidase A24A domain-containing protein</fullName>
    </submittedName>
</protein>
<evidence type="ECO:0000256" key="3">
    <source>
        <dbReference type="ARBA" id="ARBA00022692"/>
    </source>
</evidence>
<accession>K2R9N0</accession>
<dbReference type="InterPro" id="IPR000045">
    <property type="entry name" value="Prepilin_IV_endopep_pep"/>
</dbReference>
<evidence type="ECO:0000259" key="8">
    <source>
        <dbReference type="Pfam" id="PF06819"/>
    </source>
</evidence>
<dbReference type="OrthoDB" id="65749at2157"/>
<dbReference type="Gene3D" id="1.20.120.1220">
    <property type="match status" value="1"/>
</dbReference>
<evidence type="ECO:0000256" key="4">
    <source>
        <dbReference type="ARBA" id="ARBA00022989"/>
    </source>
</evidence>
<comment type="subcellular location">
    <subcellularLocation>
        <location evidence="1">Cell membrane</location>
        <topology evidence="1">Multi-pass membrane protein</topology>
    </subcellularLocation>
</comment>
<feature type="transmembrane region" description="Helical" evidence="6">
    <location>
        <begin position="370"/>
        <end position="391"/>
    </location>
</feature>
<dbReference type="PANTHER" id="PTHR36506">
    <property type="entry name" value="PREFLAGELLIN PEPTIDASE"/>
    <property type="match status" value="1"/>
</dbReference>
<evidence type="ECO:0000256" key="6">
    <source>
        <dbReference type="SAM" id="Phobius"/>
    </source>
</evidence>
<comment type="caution">
    <text evidence="9">The sequence shown here is derived from an EMBL/GenBank/DDBJ whole genome shotgun (WGS) entry which is preliminary data.</text>
</comment>
<proteinExistence type="predicted"/>
<feature type="transmembrane region" description="Helical" evidence="6">
    <location>
        <begin position="197"/>
        <end position="218"/>
    </location>
</feature>
<dbReference type="Proteomes" id="UP000007360">
    <property type="component" value="Unassembled WGS sequence"/>
</dbReference>
<feature type="transmembrane region" description="Helical" evidence="6">
    <location>
        <begin position="57"/>
        <end position="77"/>
    </location>
</feature>
<dbReference type="PANTHER" id="PTHR36506:SF1">
    <property type="entry name" value="PREFLAGELLIN PEPTIDASE"/>
    <property type="match status" value="1"/>
</dbReference>
<dbReference type="Pfam" id="PF06819">
    <property type="entry name" value="Arc_PepC"/>
    <property type="match status" value="1"/>
</dbReference>
<feature type="transmembrane region" description="Helical" evidence="6">
    <location>
        <begin position="230"/>
        <end position="260"/>
    </location>
</feature>
<feature type="transmembrane region" description="Helical" evidence="6">
    <location>
        <begin position="173"/>
        <end position="191"/>
    </location>
</feature>
<evidence type="ECO:0000256" key="2">
    <source>
        <dbReference type="ARBA" id="ARBA00022475"/>
    </source>
</evidence>
<feature type="domain" description="Peptidase A24A-predicted C-terminal archaea" evidence="8">
    <location>
        <begin position="253"/>
        <end position="364"/>
    </location>
</feature>
<feature type="transmembrane region" description="Helical" evidence="6">
    <location>
        <begin position="6"/>
        <end position="22"/>
    </location>
</feature>
<gene>
    <name evidence="9" type="ORF">A994_10514</name>
</gene>
<dbReference type="AlphaFoldDB" id="K2R9N0"/>
<keyword evidence="2" id="KW-1003">Cell membrane</keyword>
<evidence type="ECO:0000256" key="1">
    <source>
        <dbReference type="ARBA" id="ARBA00004651"/>
    </source>
</evidence>
<evidence type="ECO:0000313" key="9">
    <source>
        <dbReference type="EMBL" id="EKF85044.1"/>
    </source>
</evidence>
<sequence>MIIDIPLLTIILAVVACIYASYSDLKRGIIPNKLTFPLIGLGLILNGIYAVMLGEIWYIVVCAVVTGVIFTLGYLFWKLGAWAGGDVKLFTALAALLPFYSLPPYYPALIPYNLFGVQFPLEGIYPFPLTLIINSILSILPFLLIYVFYVVVKTKPHLMGELTAPFIEYKKNIVLTLVITSAVNITLFITQHLNFQIMQLGAQIIIISLILIYLLTLLISKLPNQVKAVVVSMVTVAALFFNLKITLISIVILFISIIIIELVKKLLTSVSREALQDDTPLDELKEGMIPAYNLYQNEDQEVFVDDKSFTDKIKESFKTRDPNILTAAPGKRLIGTLAAGLTTEDIQLLKQLHQNGKITNAFRVKKGVPFAPSILIGLIISLFIGDLAYILQKILIWALY</sequence>
<dbReference type="Pfam" id="PF01478">
    <property type="entry name" value="Peptidase_A24"/>
    <property type="match status" value="1"/>
</dbReference>
<keyword evidence="4 6" id="KW-1133">Transmembrane helix</keyword>
<dbReference type="InterPro" id="IPR052218">
    <property type="entry name" value="Preflagellin_Peptidase"/>
</dbReference>
<feature type="transmembrane region" description="Helical" evidence="6">
    <location>
        <begin position="34"/>
        <end position="51"/>
    </location>
</feature>
<name>K2R9N0_METFP</name>
<keyword evidence="10" id="KW-1185">Reference proteome</keyword>
<reference evidence="9 10" key="1">
    <citation type="journal article" date="2012" name="J. Bacteriol.">
        <title>Draft genome sequence of Methanobacterium formicicum DSM 3637, an archaebacterium isolated from the methane producer amoeba Pelomyxa palustris.</title>
        <authorList>
            <person name="Gutierrez G."/>
        </authorList>
    </citation>
    <scope>NUCLEOTIDE SEQUENCE [LARGE SCALE GENOMIC DNA]</scope>
    <source>
        <strain evidence="10">DSM 3637 / PP1</strain>
    </source>
</reference>
<feature type="domain" description="Prepilin type IV endopeptidase peptidase" evidence="7">
    <location>
        <begin position="12"/>
        <end position="140"/>
    </location>
</feature>
<dbReference type="InterPro" id="IPR009639">
    <property type="entry name" value="Pept_A24A_C_arc"/>
</dbReference>
<dbReference type="PATRIC" id="fig|1204725.3.peg.2115"/>
<evidence type="ECO:0000256" key="5">
    <source>
        <dbReference type="ARBA" id="ARBA00023136"/>
    </source>
</evidence>
<feature type="transmembrane region" description="Helical" evidence="6">
    <location>
        <begin position="126"/>
        <end position="152"/>
    </location>
</feature>
<evidence type="ECO:0000313" key="10">
    <source>
        <dbReference type="Proteomes" id="UP000007360"/>
    </source>
</evidence>
<dbReference type="EMBL" id="AMPO01000010">
    <property type="protein sequence ID" value="EKF85044.1"/>
    <property type="molecule type" value="Genomic_DNA"/>
</dbReference>
<evidence type="ECO:0000259" key="7">
    <source>
        <dbReference type="Pfam" id="PF01478"/>
    </source>
</evidence>
<organism evidence="9 10">
    <name type="scientific">Methanobacterium formicicum (strain DSM 3637 / PP1)</name>
    <dbReference type="NCBI Taxonomy" id="1204725"/>
    <lineage>
        <taxon>Archaea</taxon>
        <taxon>Methanobacteriati</taxon>
        <taxon>Methanobacteriota</taxon>
        <taxon>Methanomada group</taxon>
        <taxon>Methanobacteria</taxon>
        <taxon>Methanobacteriales</taxon>
        <taxon>Methanobacteriaceae</taxon>
        <taxon>Methanobacterium</taxon>
    </lineage>
</organism>